<comment type="caution">
    <text evidence="2">The sequence shown here is derived from an EMBL/GenBank/DDBJ whole genome shotgun (WGS) entry which is preliminary data.</text>
</comment>
<name>A0A1G2U995_9BACT</name>
<evidence type="ECO:0000313" key="2">
    <source>
        <dbReference type="EMBL" id="OHB06065.1"/>
    </source>
</evidence>
<evidence type="ECO:0000313" key="3">
    <source>
        <dbReference type="Proteomes" id="UP000177722"/>
    </source>
</evidence>
<reference evidence="2 3" key="1">
    <citation type="journal article" date="2016" name="Nat. Commun.">
        <title>Thousands of microbial genomes shed light on interconnected biogeochemical processes in an aquifer system.</title>
        <authorList>
            <person name="Anantharaman K."/>
            <person name="Brown C.T."/>
            <person name="Hug L.A."/>
            <person name="Sharon I."/>
            <person name="Castelle C.J."/>
            <person name="Probst A.J."/>
            <person name="Thomas B.C."/>
            <person name="Singh A."/>
            <person name="Wilkins M.J."/>
            <person name="Karaoz U."/>
            <person name="Brodie E.L."/>
            <person name="Williams K.H."/>
            <person name="Hubbard S.S."/>
            <person name="Banfield J.F."/>
        </authorList>
    </citation>
    <scope>NUCLEOTIDE SEQUENCE [LARGE SCALE GENOMIC DNA]</scope>
</reference>
<gene>
    <name evidence="2" type="ORF">A3B16_00890</name>
</gene>
<feature type="region of interest" description="Disordered" evidence="1">
    <location>
        <begin position="35"/>
        <end position="56"/>
    </location>
</feature>
<dbReference type="EMBL" id="MHWF01000007">
    <property type="protein sequence ID" value="OHB06065.1"/>
    <property type="molecule type" value="Genomic_DNA"/>
</dbReference>
<accession>A0A1G2U995</accession>
<protein>
    <submittedName>
        <fullName evidence="2">Uncharacterized protein</fullName>
    </submittedName>
</protein>
<organism evidence="2 3">
    <name type="scientific">Candidatus Zambryskibacteria bacterium RIFCSPLOWO2_01_FULL_45_43</name>
    <dbReference type="NCBI Taxonomy" id="1802762"/>
    <lineage>
        <taxon>Bacteria</taxon>
        <taxon>Candidatus Zambryskiibacteriota</taxon>
    </lineage>
</organism>
<evidence type="ECO:0000256" key="1">
    <source>
        <dbReference type="SAM" id="MobiDB-lite"/>
    </source>
</evidence>
<dbReference type="Proteomes" id="UP000177722">
    <property type="component" value="Unassembled WGS sequence"/>
</dbReference>
<dbReference type="AlphaFoldDB" id="A0A1G2U995"/>
<proteinExistence type="predicted"/>
<sequence length="79" mass="8871">MNNCSLGHFHKPADNSYLGLYSAYLPTGTRVASLRRRSTLTSPQPDSPIGETKLRLGPKLPYDKQAEYLIFPRRTGCFV</sequence>